<proteinExistence type="predicted"/>
<dbReference type="GeneID" id="94424500"/>
<reference evidence="3 4" key="1">
    <citation type="journal article" date="2017" name="Int. J. Parasitol.">
        <title>The genome of the protozoan parasite Cystoisospora suis and a reverse vaccinology approach to identify vaccine candidates.</title>
        <authorList>
            <person name="Palmieri N."/>
            <person name="Shrestha A."/>
            <person name="Ruttkowski B."/>
            <person name="Beck T."/>
            <person name="Vogl C."/>
            <person name="Tomley F."/>
            <person name="Blake D.P."/>
            <person name="Joachim A."/>
        </authorList>
    </citation>
    <scope>NUCLEOTIDE SEQUENCE [LARGE SCALE GENOMIC DNA]</scope>
    <source>
        <strain evidence="3 4">Wien I</strain>
    </source>
</reference>
<keyword evidence="3" id="KW-0812">Transmembrane</keyword>
<feature type="region of interest" description="Disordered" evidence="1">
    <location>
        <begin position="186"/>
        <end position="232"/>
    </location>
</feature>
<feature type="chain" id="PRO_5012677193" evidence="2">
    <location>
        <begin position="24"/>
        <end position="648"/>
    </location>
</feature>
<evidence type="ECO:0000313" key="4">
    <source>
        <dbReference type="Proteomes" id="UP000221165"/>
    </source>
</evidence>
<dbReference type="Proteomes" id="UP000221165">
    <property type="component" value="Unassembled WGS sequence"/>
</dbReference>
<sequence length="648" mass="71103">MGHLLFLLLFLCLENRLCPKAQALSRDVGAPYGVRSLYRGPSLLDWGDKHPNSGPFALLPALTATPKWHRCPPFSSVPLFRLMRKSDCFLSRRNSTDHCSPACLTLRVPWSPSCPAGSSLNTLSFLTLSPTGGPVPIPRRHSKLPSAAPRVREGPSFCSFRVSFPRSYPLPSSPRFLFSVTAPPTASTETPPLLSLISAPSYEPAGSKKRGTHASATQGDVPPVDVESLSSSEIRPQSCATAASCFTGSAPPPSSLCASTDIPSPFPFSSPSSDPSPSYLPPLGPPSASPFTSPSSPLPTPAMPLPAPDLSSGLSPAGRPLDVDPHGPLAQLQQLLREGIFKAGAYLQHWPLDEERDMDMLVTKIDETAAISPGQKTVIQLPVHERERVVRNMRATRSATVLLGYVDYKDEGDLMLPSTGSIAQGSRSAVMTRENSPKAEGRDDYMLVGYGAVAEPMEIHMLDRSGEMGLRIMGRVKIVSVLEASETNFRVRVIPHRDERKRDGFVNPLVSRENIKALYSLYDRVNRAELHFRKLEGKMHQAHLISLRPPLQDKVDEFINETSGFSEQDIGEWVSFCAMDHHIDARARCWAMAQQDTELRLDVVRRSLEDKLRRLQTEIQRLKDKPAARSLDDAAQPVTTEPPLNIKI</sequence>
<gene>
    <name evidence="3" type="ORF">CSUI_001083</name>
</gene>
<feature type="region of interest" description="Disordered" evidence="1">
    <location>
        <begin position="267"/>
        <end position="319"/>
    </location>
</feature>
<protein>
    <submittedName>
        <fullName evidence="3">Transmembrane protein</fullName>
    </submittedName>
</protein>
<evidence type="ECO:0000256" key="2">
    <source>
        <dbReference type="SAM" id="SignalP"/>
    </source>
</evidence>
<feature type="signal peptide" evidence="2">
    <location>
        <begin position="1"/>
        <end position="23"/>
    </location>
</feature>
<comment type="caution">
    <text evidence="3">The sequence shown here is derived from an EMBL/GenBank/DDBJ whole genome shotgun (WGS) entry which is preliminary data.</text>
</comment>
<dbReference type="OrthoDB" id="330737at2759"/>
<feature type="compositionally biased region" description="Pro residues" evidence="1">
    <location>
        <begin position="278"/>
        <end position="288"/>
    </location>
</feature>
<keyword evidence="4" id="KW-1185">Reference proteome</keyword>
<feature type="compositionally biased region" description="Low complexity" evidence="1">
    <location>
        <begin position="267"/>
        <end position="277"/>
    </location>
</feature>
<name>A0A2C6LE19_9APIC</name>
<dbReference type="EMBL" id="MIGC01000426">
    <property type="protein sequence ID" value="PHJ25074.1"/>
    <property type="molecule type" value="Genomic_DNA"/>
</dbReference>
<keyword evidence="3" id="KW-0472">Membrane</keyword>
<feature type="compositionally biased region" description="Pro residues" evidence="1">
    <location>
        <begin position="296"/>
        <end position="307"/>
    </location>
</feature>
<feature type="region of interest" description="Disordered" evidence="1">
    <location>
        <begin position="626"/>
        <end position="648"/>
    </location>
</feature>
<keyword evidence="2" id="KW-0732">Signal</keyword>
<accession>A0A2C6LE19</accession>
<dbReference type="AlphaFoldDB" id="A0A2C6LE19"/>
<dbReference type="RefSeq" id="XP_067926746.1">
    <property type="nucleotide sequence ID" value="XM_068061289.1"/>
</dbReference>
<organism evidence="3 4">
    <name type="scientific">Cystoisospora suis</name>
    <dbReference type="NCBI Taxonomy" id="483139"/>
    <lineage>
        <taxon>Eukaryota</taxon>
        <taxon>Sar</taxon>
        <taxon>Alveolata</taxon>
        <taxon>Apicomplexa</taxon>
        <taxon>Conoidasida</taxon>
        <taxon>Coccidia</taxon>
        <taxon>Eucoccidiorida</taxon>
        <taxon>Eimeriorina</taxon>
        <taxon>Sarcocystidae</taxon>
        <taxon>Cystoisospora</taxon>
    </lineage>
</organism>
<feature type="compositionally biased region" description="Low complexity" evidence="1">
    <location>
        <begin position="186"/>
        <end position="196"/>
    </location>
</feature>
<evidence type="ECO:0000256" key="1">
    <source>
        <dbReference type="SAM" id="MobiDB-lite"/>
    </source>
</evidence>
<evidence type="ECO:0000313" key="3">
    <source>
        <dbReference type="EMBL" id="PHJ25074.1"/>
    </source>
</evidence>
<dbReference type="VEuPathDB" id="ToxoDB:CSUI_001083"/>